<reference evidence="3" key="1">
    <citation type="submission" date="2012-04" db="EMBL/GenBank/DDBJ databases">
        <authorList>
            <person name="Borisov I.G."/>
            <person name="Ivanikova N.V."/>
            <person name="Pinevich A.V."/>
        </authorList>
    </citation>
    <scope>NUCLEOTIDE SEQUENCE</scope>
    <source>
        <strain evidence="3">CALU 1027</strain>
    </source>
</reference>
<organism evidence="3 4">
    <name type="scientific">Prochlorothrix hollandica PCC 9006 = CALU 1027</name>
    <dbReference type="NCBI Taxonomy" id="317619"/>
    <lineage>
        <taxon>Bacteria</taxon>
        <taxon>Bacillati</taxon>
        <taxon>Cyanobacteriota</taxon>
        <taxon>Cyanophyceae</taxon>
        <taxon>Prochlorotrichales</taxon>
        <taxon>Prochlorotrichaceae</taxon>
        <taxon>Prochlorothrix</taxon>
    </lineage>
</organism>
<dbReference type="STRING" id="317619.GCA_000332315_03392"/>
<dbReference type="EMBL" id="AJTX02000002">
    <property type="protein sequence ID" value="KKJ01629.1"/>
    <property type="molecule type" value="Genomic_DNA"/>
</dbReference>
<dbReference type="AlphaFoldDB" id="A0A0M2Q3X0"/>
<evidence type="ECO:0000313" key="3">
    <source>
        <dbReference type="EMBL" id="KKJ01629.1"/>
    </source>
</evidence>
<keyword evidence="2" id="KW-0472">Membrane</keyword>
<dbReference type="eggNOG" id="COG1704">
    <property type="taxonomic scope" value="Bacteria"/>
</dbReference>
<evidence type="ECO:0000256" key="1">
    <source>
        <dbReference type="SAM" id="Coils"/>
    </source>
</evidence>
<evidence type="ECO:0000256" key="2">
    <source>
        <dbReference type="SAM" id="Phobius"/>
    </source>
</evidence>
<name>A0A0M2Q3X0_PROHO</name>
<comment type="caution">
    <text evidence="3">The sequence shown here is derived from an EMBL/GenBank/DDBJ whole genome shotgun (WGS) entry which is preliminary data.</text>
</comment>
<feature type="transmembrane region" description="Helical" evidence="2">
    <location>
        <begin position="20"/>
        <end position="39"/>
    </location>
</feature>
<accession>A0A0M2Q3X0</accession>
<dbReference type="InterPro" id="IPR047709">
    <property type="entry name" value="HpsJ-like"/>
</dbReference>
<proteinExistence type="predicted"/>
<dbReference type="Proteomes" id="UP000034681">
    <property type="component" value="Unassembled WGS sequence"/>
</dbReference>
<keyword evidence="2" id="KW-0812">Transmembrane</keyword>
<feature type="coiled-coil region" evidence="1">
    <location>
        <begin position="111"/>
        <end position="138"/>
    </location>
</feature>
<sequence>MNQLWKSRTGLLTSLDVAHLVGYALLILAVFDVIALLIPPDFGNPGWQFNLFGQLIERIPVPIIGLALVFVGGQDKRPSWELPLLSLTSWLTLIIGIMYFLMIPWASLNTLRLYRQANNQINAQIEQGKAQIEEVRSSLGQVNTDEDMARLLSQVVNQTVTPEDLTEPISSVKETLQTSLAEGEATLQTQAAEARSQGRLELFKNAIKWNLGALVSGAILVLMWKSTDWARTKA</sequence>
<evidence type="ECO:0000313" key="4">
    <source>
        <dbReference type="Proteomes" id="UP000034681"/>
    </source>
</evidence>
<keyword evidence="1" id="KW-0175">Coiled coil</keyword>
<feature type="transmembrane region" description="Helical" evidence="2">
    <location>
        <begin position="51"/>
        <end position="72"/>
    </location>
</feature>
<dbReference type="NCBIfam" id="NF038305">
    <property type="entry name" value="HpsJ_fam"/>
    <property type="match status" value="1"/>
</dbReference>
<gene>
    <name evidence="3" type="ORF">PROH_01135</name>
</gene>
<feature type="transmembrane region" description="Helical" evidence="2">
    <location>
        <begin position="84"/>
        <end position="106"/>
    </location>
</feature>
<keyword evidence="4" id="KW-1185">Reference proteome</keyword>
<keyword evidence="2" id="KW-1133">Transmembrane helix</keyword>
<protein>
    <submittedName>
        <fullName evidence="3">Uncharacterized protein</fullName>
    </submittedName>
</protein>